<evidence type="ECO:0000256" key="6">
    <source>
        <dbReference type="PROSITE-ProRule" id="PRU00023"/>
    </source>
</evidence>
<dbReference type="SMART" id="SM00248">
    <property type="entry name" value="ANK"/>
    <property type="match status" value="5"/>
</dbReference>
<keyword evidence="2" id="KW-0677">Repeat</keyword>
<dbReference type="Proteomes" id="UP000193689">
    <property type="component" value="Unassembled WGS sequence"/>
</dbReference>
<keyword evidence="5 6" id="KW-0040">ANK repeat</keyword>
<dbReference type="GO" id="GO:0008270">
    <property type="term" value="F:zinc ion binding"/>
    <property type="evidence" value="ECO:0007669"/>
    <property type="project" value="UniProtKB-KW"/>
</dbReference>
<dbReference type="Gene3D" id="1.25.40.20">
    <property type="entry name" value="Ankyrin repeat-containing domain"/>
    <property type="match status" value="1"/>
</dbReference>
<evidence type="ECO:0000313" key="7">
    <source>
        <dbReference type="EMBL" id="ORY72121.1"/>
    </source>
</evidence>
<feature type="repeat" description="ANK" evidence="6">
    <location>
        <begin position="1"/>
        <end position="33"/>
    </location>
</feature>
<dbReference type="STRING" id="1141098.A0A1Y2EKR8"/>
<name>A0A1Y2EKR8_9PEZI</name>
<dbReference type="Pfam" id="PF12796">
    <property type="entry name" value="Ank_2"/>
    <property type="match status" value="1"/>
</dbReference>
<gene>
    <name evidence="7" type="ORF">BCR38DRAFT_480585</name>
</gene>
<dbReference type="PANTHER" id="PTHR24123">
    <property type="entry name" value="ANKYRIN REPEAT-CONTAINING"/>
    <property type="match status" value="1"/>
</dbReference>
<evidence type="ECO:0000256" key="1">
    <source>
        <dbReference type="ARBA" id="ARBA00022723"/>
    </source>
</evidence>
<accession>A0A1Y2EKR8</accession>
<sequence length="331" mass="36465">MSGTPLFCAARYGNLDLVKTLLGKGADAKVRGFNNSGILYVVALGVTNETTAIIDFLVKEGADIRDRGGLWGSPLNAAVARRHEYDGLDIVNHLVKLGVSVADQDDQGRCAIHITATNEGTQESFATLLEKDPDGLTRHDKQGRTVVHHAATWGNIKALRHIVELVNLEDRIKEMFSQPDNHGWTPLMWAGKQEHDTVVMFLMDNGASNVSRAHNNWTADDVARFHRQKNVNSRVAAARRRRTSRRRTAASASSFDSLNSYYLSTDSIRTSESSAESDIESARKLPLFKDGKPTRGGTRTAWACDGCITSVYGSVSKCQQCENFDFCFKCA</sequence>
<keyword evidence="8" id="KW-1185">Reference proteome</keyword>
<dbReference type="InterPro" id="IPR043145">
    <property type="entry name" value="Znf_ZZ_sf"/>
</dbReference>
<feature type="repeat" description="ANK" evidence="6">
    <location>
        <begin position="182"/>
        <end position="208"/>
    </location>
</feature>
<dbReference type="GeneID" id="63779503"/>
<dbReference type="PANTHER" id="PTHR24123:SF33">
    <property type="entry name" value="PROTEIN HOS4"/>
    <property type="match status" value="1"/>
</dbReference>
<comment type="caution">
    <text evidence="7">The sequence shown here is derived from an EMBL/GenBank/DDBJ whole genome shotgun (WGS) entry which is preliminary data.</text>
</comment>
<dbReference type="PROSITE" id="PS50088">
    <property type="entry name" value="ANK_REPEAT"/>
    <property type="match status" value="2"/>
</dbReference>
<dbReference type="Gene3D" id="3.30.60.90">
    <property type="match status" value="1"/>
</dbReference>
<dbReference type="Pfam" id="PF00023">
    <property type="entry name" value="Ank"/>
    <property type="match status" value="1"/>
</dbReference>
<evidence type="ECO:0000256" key="5">
    <source>
        <dbReference type="ARBA" id="ARBA00023043"/>
    </source>
</evidence>
<organism evidence="7 8">
    <name type="scientific">Pseudomassariella vexata</name>
    <dbReference type="NCBI Taxonomy" id="1141098"/>
    <lineage>
        <taxon>Eukaryota</taxon>
        <taxon>Fungi</taxon>
        <taxon>Dikarya</taxon>
        <taxon>Ascomycota</taxon>
        <taxon>Pezizomycotina</taxon>
        <taxon>Sordariomycetes</taxon>
        <taxon>Xylariomycetidae</taxon>
        <taxon>Amphisphaeriales</taxon>
        <taxon>Pseudomassariaceae</taxon>
        <taxon>Pseudomassariella</taxon>
    </lineage>
</organism>
<dbReference type="InParanoid" id="A0A1Y2EKR8"/>
<dbReference type="SUPFAM" id="SSF57850">
    <property type="entry name" value="RING/U-box"/>
    <property type="match status" value="1"/>
</dbReference>
<dbReference type="InterPro" id="IPR002110">
    <property type="entry name" value="Ankyrin_rpt"/>
</dbReference>
<dbReference type="SUPFAM" id="SSF48403">
    <property type="entry name" value="Ankyrin repeat"/>
    <property type="match status" value="1"/>
</dbReference>
<dbReference type="PROSITE" id="PS50297">
    <property type="entry name" value="ANK_REP_REGION"/>
    <property type="match status" value="2"/>
</dbReference>
<dbReference type="AlphaFoldDB" id="A0A1Y2EKR8"/>
<evidence type="ECO:0000256" key="4">
    <source>
        <dbReference type="ARBA" id="ARBA00022833"/>
    </source>
</evidence>
<dbReference type="RefSeq" id="XP_040721713.1">
    <property type="nucleotide sequence ID" value="XM_040863291.1"/>
</dbReference>
<reference evidence="7 8" key="1">
    <citation type="submission" date="2016-07" db="EMBL/GenBank/DDBJ databases">
        <title>Pervasive Adenine N6-methylation of Active Genes in Fungi.</title>
        <authorList>
            <consortium name="DOE Joint Genome Institute"/>
            <person name="Mondo S.J."/>
            <person name="Dannebaum R.O."/>
            <person name="Kuo R.C."/>
            <person name="Labutti K."/>
            <person name="Haridas S."/>
            <person name="Kuo A."/>
            <person name="Salamov A."/>
            <person name="Ahrendt S.R."/>
            <person name="Lipzen A."/>
            <person name="Sullivan W."/>
            <person name="Andreopoulos W.B."/>
            <person name="Clum A."/>
            <person name="Lindquist E."/>
            <person name="Daum C."/>
            <person name="Ramamoorthy G.K."/>
            <person name="Gryganskyi A."/>
            <person name="Culley D."/>
            <person name="Magnuson J.K."/>
            <person name="James T.Y."/>
            <person name="O'Malley M.A."/>
            <person name="Stajich J.E."/>
            <person name="Spatafora J.W."/>
            <person name="Visel A."/>
            <person name="Grigoriev I.V."/>
        </authorList>
    </citation>
    <scope>NUCLEOTIDE SEQUENCE [LARGE SCALE GENOMIC DNA]</scope>
    <source>
        <strain evidence="7 8">CBS 129021</strain>
    </source>
</reference>
<keyword evidence="3" id="KW-0863">Zinc-finger</keyword>
<evidence type="ECO:0000256" key="3">
    <source>
        <dbReference type="ARBA" id="ARBA00022771"/>
    </source>
</evidence>
<dbReference type="OrthoDB" id="341259at2759"/>
<keyword evidence="4" id="KW-0862">Zinc</keyword>
<keyword evidence="1" id="KW-0479">Metal-binding</keyword>
<dbReference type="InterPro" id="IPR036770">
    <property type="entry name" value="Ankyrin_rpt-contain_sf"/>
</dbReference>
<evidence type="ECO:0000256" key="2">
    <source>
        <dbReference type="ARBA" id="ARBA00022737"/>
    </source>
</evidence>
<dbReference type="InterPro" id="IPR051165">
    <property type="entry name" value="Multifunctional_ANK_Repeat"/>
</dbReference>
<dbReference type="EMBL" id="MCFJ01000001">
    <property type="protein sequence ID" value="ORY72121.1"/>
    <property type="molecule type" value="Genomic_DNA"/>
</dbReference>
<evidence type="ECO:0000313" key="8">
    <source>
        <dbReference type="Proteomes" id="UP000193689"/>
    </source>
</evidence>
<proteinExistence type="predicted"/>
<protein>
    <submittedName>
        <fullName evidence="7">Ankyrin repeat-containing domain protein</fullName>
    </submittedName>
</protein>